<proteinExistence type="inferred from homology"/>
<comment type="caution">
    <text evidence="2">The sequence shown here is derived from an EMBL/GenBank/DDBJ whole genome shotgun (WGS) entry which is preliminary data.</text>
</comment>
<dbReference type="GO" id="GO:0016491">
    <property type="term" value="F:oxidoreductase activity"/>
    <property type="evidence" value="ECO:0007669"/>
    <property type="project" value="UniProtKB-ARBA"/>
</dbReference>
<dbReference type="GO" id="GO:0005737">
    <property type="term" value="C:cytoplasm"/>
    <property type="evidence" value="ECO:0007669"/>
    <property type="project" value="TreeGrafter"/>
</dbReference>
<dbReference type="AlphaFoldDB" id="A0AAD3SDW7"/>
<dbReference type="Gene3D" id="3.30.1780.10">
    <property type="entry name" value="ornithine cyclodeaminase, domain 1"/>
    <property type="match status" value="1"/>
</dbReference>
<dbReference type="GO" id="GO:0019752">
    <property type="term" value="P:carboxylic acid metabolic process"/>
    <property type="evidence" value="ECO:0007669"/>
    <property type="project" value="UniProtKB-ARBA"/>
</dbReference>
<protein>
    <submittedName>
        <fullName evidence="2">Uncharacterized protein</fullName>
    </submittedName>
</protein>
<organism evidence="2 3">
    <name type="scientific">Nepenthes gracilis</name>
    <name type="common">Slender pitcher plant</name>
    <dbReference type="NCBI Taxonomy" id="150966"/>
    <lineage>
        <taxon>Eukaryota</taxon>
        <taxon>Viridiplantae</taxon>
        <taxon>Streptophyta</taxon>
        <taxon>Embryophyta</taxon>
        <taxon>Tracheophyta</taxon>
        <taxon>Spermatophyta</taxon>
        <taxon>Magnoliopsida</taxon>
        <taxon>eudicotyledons</taxon>
        <taxon>Gunneridae</taxon>
        <taxon>Pentapetalae</taxon>
        <taxon>Caryophyllales</taxon>
        <taxon>Nepenthaceae</taxon>
        <taxon>Nepenthes</taxon>
    </lineage>
</organism>
<name>A0AAD3SDW7_NEPGR</name>
<dbReference type="SUPFAM" id="SSF51735">
    <property type="entry name" value="NAD(P)-binding Rossmann-fold domains"/>
    <property type="match status" value="1"/>
</dbReference>
<dbReference type="PIRSF" id="PIRSF001439">
    <property type="entry name" value="CryM"/>
    <property type="match status" value="1"/>
</dbReference>
<dbReference type="PANTHER" id="PTHR13812:SF19">
    <property type="entry name" value="KETIMINE REDUCTASE MU-CRYSTALLIN"/>
    <property type="match status" value="1"/>
</dbReference>
<reference evidence="2" key="1">
    <citation type="submission" date="2023-05" db="EMBL/GenBank/DDBJ databases">
        <title>Nepenthes gracilis genome sequencing.</title>
        <authorList>
            <person name="Fukushima K."/>
        </authorList>
    </citation>
    <scope>NUCLEOTIDE SEQUENCE</scope>
    <source>
        <strain evidence="2">SING2019-196</strain>
    </source>
</reference>
<dbReference type="EMBL" id="BSYO01000008">
    <property type="protein sequence ID" value="GMH08951.1"/>
    <property type="molecule type" value="Genomic_DNA"/>
</dbReference>
<dbReference type="InterPro" id="IPR003462">
    <property type="entry name" value="ODC_Mu_crystall"/>
</dbReference>
<gene>
    <name evidence="2" type="ORF">Nepgr_010791</name>
</gene>
<dbReference type="InterPro" id="IPR023401">
    <property type="entry name" value="ODC_N"/>
</dbReference>
<evidence type="ECO:0000313" key="2">
    <source>
        <dbReference type="EMBL" id="GMH08951.1"/>
    </source>
</evidence>
<dbReference type="Pfam" id="PF02423">
    <property type="entry name" value="OCD_Mu_crystall"/>
    <property type="match status" value="1"/>
</dbReference>
<dbReference type="PANTHER" id="PTHR13812">
    <property type="entry name" value="KETIMINE REDUCTASE MU-CRYSTALLIN"/>
    <property type="match status" value="1"/>
</dbReference>
<dbReference type="NCBIfam" id="NF004793">
    <property type="entry name" value="PRK06141.1"/>
    <property type="match status" value="1"/>
</dbReference>
<keyword evidence="3" id="KW-1185">Reference proteome</keyword>
<accession>A0AAD3SDW7</accession>
<sequence length="339" mass="36719">MATPIDTDTVTTSPVFISTAVLRSILSYKSLISHLQTSLPAASLSLSTPPRHSHATTPTSSLLLMPSWSSSSSLPYIGVKLVTYNPQNSSLNLPGVHATYVLFSSHTGQTLALMDATELTLLRTASISALASSYLSNNDARVLIMVGAGYLAPHLIKAHLAVRPNLQRVIIWNRTPVKATALASDLRREKGFEGVVFDSCECLEEVIILGDIVSCATNSEAALVAGERLKEGAHLDLVGSFTKTMRECDDEAIRRGRLFVDHEGAWEEAGELVGAFERGVISREDVCGNLVELIKGEKDGRKDSREITVFKSVGSGVVDILAAQLIYETYLKESYKKQI</sequence>
<comment type="similarity">
    <text evidence="1">Belongs to the ornithine cyclodeaminase/mu-crystallin family.</text>
</comment>
<dbReference type="InterPro" id="IPR036291">
    <property type="entry name" value="NAD(P)-bd_dom_sf"/>
</dbReference>
<dbReference type="Gene3D" id="3.40.50.720">
    <property type="entry name" value="NAD(P)-binding Rossmann-like Domain"/>
    <property type="match status" value="1"/>
</dbReference>
<evidence type="ECO:0000256" key="1">
    <source>
        <dbReference type="ARBA" id="ARBA00008903"/>
    </source>
</evidence>
<dbReference type="FunFam" id="3.40.50.720:FF:000311">
    <property type="entry name" value="Ornithine cyclodeaminase"/>
    <property type="match status" value="1"/>
</dbReference>
<dbReference type="Proteomes" id="UP001279734">
    <property type="component" value="Unassembled WGS sequence"/>
</dbReference>
<evidence type="ECO:0000313" key="3">
    <source>
        <dbReference type="Proteomes" id="UP001279734"/>
    </source>
</evidence>